<dbReference type="InterPro" id="IPR010572">
    <property type="entry name" value="Tail_dom"/>
</dbReference>
<accession>A0A430AZI6</accession>
<feature type="domain" description="Prophage endopeptidase tail N-terminal" evidence="2">
    <location>
        <begin position="390"/>
        <end position="471"/>
    </location>
</feature>
<dbReference type="Pfam" id="PF18994">
    <property type="entry name" value="Prophage_tailD1"/>
    <property type="match status" value="1"/>
</dbReference>
<evidence type="ECO:0000259" key="1">
    <source>
        <dbReference type="Pfam" id="PF06605"/>
    </source>
</evidence>
<organism evidence="3 4">
    <name type="scientific">Vagococcus acidifermentans</name>
    <dbReference type="NCBI Taxonomy" id="564710"/>
    <lineage>
        <taxon>Bacteria</taxon>
        <taxon>Bacillati</taxon>
        <taxon>Bacillota</taxon>
        <taxon>Bacilli</taxon>
        <taxon>Lactobacillales</taxon>
        <taxon>Enterococcaceae</taxon>
        <taxon>Vagococcus</taxon>
    </lineage>
</organism>
<evidence type="ECO:0000313" key="3">
    <source>
        <dbReference type="EMBL" id="RSU13459.1"/>
    </source>
</evidence>
<protein>
    <recommendedName>
        <fullName evidence="5">Prophage tail endopeptidase domain-containing protein</fullName>
    </recommendedName>
</protein>
<evidence type="ECO:0000313" key="4">
    <source>
        <dbReference type="Proteomes" id="UP000286773"/>
    </source>
</evidence>
<dbReference type="Proteomes" id="UP000286773">
    <property type="component" value="Unassembled WGS sequence"/>
</dbReference>
<evidence type="ECO:0008006" key="5">
    <source>
        <dbReference type="Google" id="ProtNLM"/>
    </source>
</evidence>
<dbReference type="RefSeq" id="WP_126812525.1">
    <property type="nucleotide sequence ID" value="NZ_NGKC01000003.1"/>
</dbReference>
<evidence type="ECO:0000259" key="2">
    <source>
        <dbReference type="Pfam" id="PF18994"/>
    </source>
</evidence>
<comment type="caution">
    <text evidence="3">The sequence shown here is derived from an EMBL/GenBank/DDBJ whole genome shotgun (WGS) entry which is preliminary data.</text>
</comment>
<name>A0A430AZI6_9ENTE</name>
<gene>
    <name evidence="3" type="ORF">CBF27_03585</name>
</gene>
<reference evidence="3 4" key="1">
    <citation type="submission" date="2017-05" db="EMBL/GenBank/DDBJ databases">
        <title>Vagococcus spp. assemblies.</title>
        <authorList>
            <person name="Gulvik C.A."/>
        </authorList>
    </citation>
    <scope>NUCLEOTIDE SEQUENCE [LARGE SCALE GENOMIC DNA]</scope>
    <source>
        <strain evidence="3 4">LMG 24798</strain>
    </source>
</reference>
<proteinExistence type="predicted"/>
<feature type="domain" description="Tail spike" evidence="1">
    <location>
        <begin position="473"/>
        <end position="718"/>
    </location>
</feature>
<dbReference type="EMBL" id="NGKC01000003">
    <property type="protein sequence ID" value="RSU13459.1"/>
    <property type="molecule type" value="Genomic_DNA"/>
</dbReference>
<dbReference type="NCBIfam" id="TIGR01665">
    <property type="entry name" value="put_anti_recept"/>
    <property type="match status" value="1"/>
</dbReference>
<keyword evidence="4" id="KW-1185">Reference proteome</keyword>
<dbReference type="InterPro" id="IPR007119">
    <property type="entry name" value="Phage_tail_spike_N"/>
</dbReference>
<dbReference type="OrthoDB" id="1696092at2"/>
<dbReference type="InterPro" id="IPR044051">
    <property type="entry name" value="Prophage_tail_N"/>
</dbReference>
<sequence length="840" mass="93464">MAIKSVLTSQVDFTGEFPVSNKTVALWRFNETAPDSNNMIADASGFNRDFYVSAWSGTSASFPASRLGRFFRQNIINPTSEKTHLVATNDGGFFTDLGEKIVVGGWINPTTYSIGQTFIPIFNTRQGPGQPIFYVSLYQGRPRLMLYNASGTLIYDQSETPPITLKNNGWYFFASIIEVNNKQVQNLLCDRSDGAVWQSPIRSFTGELNKSCTADIVMGMHANTYYYAGGFDDWFYEKDSDLNMDDLIFYFKSSLLANGGDSSSDVDAIKEAGAVLLKETDGSYPSSGILYTTAALCNLSGTGRVSVTSEYTAGITSISLVETSTSDDLDSWTAWQTIGSSGELQSPNKAYIRYRITLTTQDSSKTPKLLEIQLHDIPRPPYEKLGFARPVVLNSDGAWESVLDNAFDILVTSEVNGADILEFKLPFHDPKRETLDNEKQVQIVNDVYRIRTIKDEKSSDGKVVTIVYAEAAFYDLSFSTEKEARDFIAETPDAPMNYALLGTGWSVGNVTVTTKRTWQSTEKNALSILRATQNIHGGDLIFDSANRLVHLLTFGGTDSGALFSYKKNMKSIERVVDTRSLVTRLYVYGKDGMTFASINGNKEYVEDFSYSPEVRVGTLDASSFTNPYQMLEFANMRLGQYAKPRISYVLSAMDLSVLTGYEHETWKLGDIVTVHDKELNLLVKTRVIRRQYNLQEPWKTVLELSTKLRELGDSSAQWDKAADILSSTDVLDRQEVKDLVPFNHLRNSRADDGMTYWLNSGFTVDPNNGVSGDASFMAEGVLGMTKSLSQTVYPANRRSYTISAQIASENLQKGTNGQVGIEVLIEYEDGTTETRLIELF</sequence>
<dbReference type="Pfam" id="PF06605">
    <property type="entry name" value="Prophage_tail"/>
    <property type="match status" value="1"/>
</dbReference>
<dbReference type="AlphaFoldDB" id="A0A430AZI6"/>